<accession>A0A2G9C651</accession>
<evidence type="ECO:0000259" key="2">
    <source>
        <dbReference type="Pfam" id="PF07883"/>
    </source>
</evidence>
<dbReference type="SUPFAM" id="SSF51182">
    <property type="entry name" value="RmlC-like cupins"/>
    <property type="match status" value="1"/>
</dbReference>
<sequence length="168" mass="18768">MNDRAQALAAQLIRNFHEAELTTFKREPLYESRYARLARGTAARKLGASYDIVEPGKTTCPYHLHHAQEEMFIVLEGAGTLRVAGERLPIKAGDVIFIPAGPDYPHHIINTSDAPIKYLSISTMEQPEICVYPDSNKFMAEAGIGGDRPFEALRKVGEGDLDYWHDEP</sequence>
<dbReference type="OrthoDB" id="116921at2"/>
<evidence type="ECO:0000256" key="1">
    <source>
        <dbReference type="ARBA" id="ARBA00022723"/>
    </source>
</evidence>
<organism evidence="3 4">
    <name type="scientific">Roseateles chitinivorans</name>
    <dbReference type="NCBI Taxonomy" id="2917965"/>
    <lineage>
        <taxon>Bacteria</taxon>
        <taxon>Pseudomonadati</taxon>
        <taxon>Pseudomonadota</taxon>
        <taxon>Betaproteobacteria</taxon>
        <taxon>Burkholderiales</taxon>
        <taxon>Sphaerotilaceae</taxon>
        <taxon>Roseateles</taxon>
    </lineage>
</organism>
<dbReference type="RefSeq" id="WP_099863621.1">
    <property type="nucleotide sequence ID" value="NZ_PEOG01000079.1"/>
</dbReference>
<dbReference type="CDD" id="cd02224">
    <property type="entry name" value="cupin_SPO2919-like"/>
    <property type="match status" value="1"/>
</dbReference>
<evidence type="ECO:0000313" key="3">
    <source>
        <dbReference type="EMBL" id="PIM51124.1"/>
    </source>
</evidence>
<dbReference type="AlphaFoldDB" id="A0A2G9C651"/>
<dbReference type="InterPro" id="IPR013096">
    <property type="entry name" value="Cupin_2"/>
</dbReference>
<reference evidence="3 4" key="1">
    <citation type="submission" date="2017-11" db="EMBL/GenBank/DDBJ databases">
        <title>Draft genome sequence of Mitsuaria sp. HWN-4.</title>
        <authorList>
            <person name="Gundlapally S.R."/>
        </authorList>
    </citation>
    <scope>NUCLEOTIDE SEQUENCE [LARGE SCALE GENOMIC DNA]</scope>
    <source>
        <strain evidence="3 4">HWN-4</strain>
    </source>
</reference>
<keyword evidence="1" id="KW-0479">Metal-binding</keyword>
<dbReference type="InterPro" id="IPR051610">
    <property type="entry name" value="GPI/OXD"/>
</dbReference>
<dbReference type="Pfam" id="PF07883">
    <property type="entry name" value="Cupin_2"/>
    <property type="match status" value="1"/>
</dbReference>
<protein>
    <submittedName>
        <fullName evidence="3">Auxin-binding protein</fullName>
    </submittedName>
</protein>
<dbReference type="Proteomes" id="UP000231501">
    <property type="component" value="Unassembled WGS sequence"/>
</dbReference>
<feature type="domain" description="Cupin type-2" evidence="2">
    <location>
        <begin position="52"/>
        <end position="121"/>
    </location>
</feature>
<proteinExistence type="predicted"/>
<name>A0A2G9C651_9BURK</name>
<dbReference type="GO" id="GO:0046872">
    <property type="term" value="F:metal ion binding"/>
    <property type="evidence" value="ECO:0007669"/>
    <property type="project" value="UniProtKB-KW"/>
</dbReference>
<dbReference type="PANTHER" id="PTHR35848">
    <property type="entry name" value="OXALATE-BINDING PROTEIN"/>
    <property type="match status" value="1"/>
</dbReference>
<dbReference type="Gene3D" id="2.60.120.10">
    <property type="entry name" value="Jelly Rolls"/>
    <property type="match status" value="1"/>
</dbReference>
<dbReference type="InterPro" id="IPR011051">
    <property type="entry name" value="RmlC_Cupin_sf"/>
</dbReference>
<dbReference type="InterPro" id="IPR014710">
    <property type="entry name" value="RmlC-like_jellyroll"/>
</dbReference>
<dbReference type="PANTHER" id="PTHR35848:SF6">
    <property type="entry name" value="CUPIN TYPE-2 DOMAIN-CONTAINING PROTEIN"/>
    <property type="match status" value="1"/>
</dbReference>
<gene>
    <name evidence="3" type="ORF">CS062_21525</name>
</gene>
<dbReference type="EMBL" id="PEOG01000079">
    <property type="protein sequence ID" value="PIM51124.1"/>
    <property type="molecule type" value="Genomic_DNA"/>
</dbReference>
<keyword evidence="4" id="KW-1185">Reference proteome</keyword>
<comment type="caution">
    <text evidence="3">The sequence shown here is derived from an EMBL/GenBank/DDBJ whole genome shotgun (WGS) entry which is preliminary data.</text>
</comment>
<evidence type="ECO:0000313" key="4">
    <source>
        <dbReference type="Proteomes" id="UP000231501"/>
    </source>
</evidence>